<feature type="domain" description="SnoaL-like" evidence="1">
    <location>
        <begin position="15"/>
        <end position="113"/>
    </location>
</feature>
<sequence>MSENSTWSLDDLVGTYCRAWSEPDAAARQRLLDEAWDEDGTYTDPLADVAGRGALHAHIGASFADFPGMVIAATSAVDAHHDKGRFSWQLTMPDGSVPLAGTDFVQVTTDGKIGSIVGFLGPLPAKA</sequence>
<accession>A0ABP8KLU8</accession>
<dbReference type="Gene3D" id="3.10.450.50">
    <property type="match status" value="1"/>
</dbReference>
<evidence type="ECO:0000313" key="2">
    <source>
        <dbReference type="EMBL" id="GAA4410409.1"/>
    </source>
</evidence>
<evidence type="ECO:0000313" key="3">
    <source>
        <dbReference type="Proteomes" id="UP001500945"/>
    </source>
</evidence>
<name>A0ABP8KLU8_9MICO</name>
<gene>
    <name evidence="2" type="ORF">GCM10023168_30070</name>
</gene>
<dbReference type="EMBL" id="BAABGM010000020">
    <property type="protein sequence ID" value="GAA4410409.1"/>
    <property type="molecule type" value="Genomic_DNA"/>
</dbReference>
<dbReference type="Pfam" id="PF12680">
    <property type="entry name" value="SnoaL_2"/>
    <property type="match status" value="1"/>
</dbReference>
<keyword evidence="3" id="KW-1185">Reference proteome</keyword>
<organism evidence="2 3">
    <name type="scientific">Fodinibacter luteus</name>
    <dbReference type="NCBI Taxonomy" id="552064"/>
    <lineage>
        <taxon>Bacteria</taxon>
        <taxon>Bacillati</taxon>
        <taxon>Actinomycetota</taxon>
        <taxon>Actinomycetes</taxon>
        <taxon>Micrococcales</taxon>
        <taxon>Intrasporangiaceae</taxon>
        <taxon>Fodinibacter (ex Wang et al. 2009)</taxon>
    </lineage>
</organism>
<dbReference type="SUPFAM" id="SSF54427">
    <property type="entry name" value="NTF2-like"/>
    <property type="match status" value="1"/>
</dbReference>
<dbReference type="RefSeq" id="WP_345207450.1">
    <property type="nucleotide sequence ID" value="NZ_BAABGM010000020.1"/>
</dbReference>
<dbReference type="Proteomes" id="UP001500945">
    <property type="component" value="Unassembled WGS sequence"/>
</dbReference>
<reference evidence="3" key="1">
    <citation type="journal article" date="2019" name="Int. J. Syst. Evol. Microbiol.">
        <title>The Global Catalogue of Microorganisms (GCM) 10K type strain sequencing project: providing services to taxonomists for standard genome sequencing and annotation.</title>
        <authorList>
            <consortium name="The Broad Institute Genomics Platform"/>
            <consortium name="The Broad Institute Genome Sequencing Center for Infectious Disease"/>
            <person name="Wu L."/>
            <person name="Ma J."/>
        </authorList>
    </citation>
    <scope>NUCLEOTIDE SEQUENCE [LARGE SCALE GENOMIC DNA]</scope>
    <source>
        <strain evidence="3">JCM 17809</strain>
    </source>
</reference>
<protein>
    <submittedName>
        <fullName evidence="2">Nuclear transport factor 2 family protein</fullName>
    </submittedName>
</protein>
<comment type="caution">
    <text evidence="2">The sequence shown here is derived from an EMBL/GenBank/DDBJ whole genome shotgun (WGS) entry which is preliminary data.</text>
</comment>
<dbReference type="InterPro" id="IPR032710">
    <property type="entry name" value="NTF2-like_dom_sf"/>
</dbReference>
<evidence type="ECO:0000259" key="1">
    <source>
        <dbReference type="Pfam" id="PF12680"/>
    </source>
</evidence>
<dbReference type="InterPro" id="IPR037401">
    <property type="entry name" value="SnoaL-like"/>
</dbReference>
<proteinExistence type="predicted"/>